<dbReference type="GO" id="GO:0051315">
    <property type="term" value="P:attachment of mitotic spindle microtubules to kinetochore"/>
    <property type="evidence" value="ECO:0007669"/>
    <property type="project" value="TreeGrafter"/>
</dbReference>
<evidence type="ECO:0000313" key="10">
    <source>
        <dbReference type="Proteomes" id="UP000565441"/>
    </source>
</evidence>
<dbReference type="CDD" id="cd06993">
    <property type="entry name" value="cupin_CENP-C_C"/>
    <property type="match status" value="1"/>
</dbReference>
<accession>A0A8H5GQG1</accession>
<evidence type="ECO:0000256" key="3">
    <source>
        <dbReference type="ARBA" id="ARBA00023125"/>
    </source>
</evidence>
<keyword evidence="4" id="KW-0539">Nucleus</keyword>
<evidence type="ECO:0000256" key="6">
    <source>
        <dbReference type="ARBA" id="ARBA00075033"/>
    </source>
</evidence>
<dbReference type="EMBL" id="JAACJP010000056">
    <property type="protein sequence ID" value="KAF5369177.1"/>
    <property type="molecule type" value="Genomic_DNA"/>
</dbReference>
<dbReference type="Pfam" id="PF11699">
    <property type="entry name" value="CENP-C_C"/>
    <property type="match status" value="1"/>
</dbReference>
<evidence type="ECO:0000256" key="7">
    <source>
        <dbReference type="SAM" id="MobiDB-lite"/>
    </source>
</evidence>
<comment type="subcellular location">
    <subcellularLocation>
        <location evidence="1">Nucleus</location>
    </subcellularLocation>
</comment>
<dbReference type="FunFam" id="2.60.120.10:FF:000033">
    <property type="entry name" value="Centromere protein C 1"/>
    <property type="match status" value="1"/>
</dbReference>
<organism evidence="9 10">
    <name type="scientific">Tricholomella constricta</name>
    <dbReference type="NCBI Taxonomy" id="117010"/>
    <lineage>
        <taxon>Eukaryota</taxon>
        <taxon>Fungi</taxon>
        <taxon>Dikarya</taxon>
        <taxon>Basidiomycota</taxon>
        <taxon>Agaricomycotina</taxon>
        <taxon>Agaricomycetes</taxon>
        <taxon>Agaricomycetidae</taxon>
        <taxon>Agaricales</taxon>
        <taxon>Tricholomatineae</taxon>
        <taxon>Lyophyllaceae</taxon>
        <taxon>Tricholomella</taxon>
    </lineage>
</organism>
<evidence type="ECO:0000259" key="8">
    <source>
        <dbReference type="Pfam" id="PF11699"/>
    </source>
</evidence>
<dbReference type="InterPro" id="IPR025974">
    <property type="entry name" value="Mif2/CENP-C_cupin"/>
</dbReference>
<dbReference type="PANTHER" id="PTHR16684">
    <property type="entry name" value="CENTROMERE PROTEIN C"/>
    <property type="match status" value="1"/>
</dbReference>
<dbReference type="AlphaFoldDB" id="A0A8H5GQG1"/>
<dbReference type="InterPro" id="IPR011051">
    <property type="entry name" value="RmlC_Cupin_sf"/>
</dbReference>
<name>A0A8H5GQG1_9AGAR</name>
<comment type="similarity">
    <text evidence="2">Belongs to the CENP-C/MIF2 family.</text>
</comment>
<evidence type="ECO:0000256" key="4">
    <source>
        <dbReference type="ARBA" id="ARBA00023242"/>
    </source>
</evidence>
<evidence type="ECO:0000313" key="9">
    <source>
        <dbReference type="EMBL" id="KAF5369177.1"/>
    </source>
</evidence>
<dbReference type="GO" id="GO:0005634">
    <property type="term" value="C:nucleus"/>
    <property type="evidence" value="ECO:0007669"/>
    <property type="project" value="UniProtKB-SubCell"/>
</dbReference>
<dbReference type="GO" id="GO:0051382">
    <property type="term" value="P:kinetochore assembly"/>
    <property type="evidence" value="ECO:0007669"/>
    <property type="project" value="InterPro"/>
</dbReference>
<evidence type="ECO:0000256" key="2">
    <source>
        <dbReference type="ARBA" id="ARBA00010291"/>
    </source>
</evidence>
<keyword evidence="10" id="KW-1185">Reference proteome</keyword>
<dbReference type="InterPro" id="IPR014710">
    <property type="entry name" value="RmlC-like_jellyroll"/>
</dbReference>
<keyword evidence="3" id="KW-0238">DNA-binding</keyword>
<evidence type="ECO:0000256" key="5">
    <source>
        <dbReference type="ARBA" id="ARBA00057947"/>
    </source>
</evidence>
<feature type="compositionally biased region" description="Polar residues" evidence="7">
    <location>
        <begin position="17"/>
        <end position="29"/>
    </location>
</feature>
<feature type="region of interest" description="Disordered" evidence="7">
    <location>
        <begin position="1"/>
        <end position="134"/>
    </location>
</feature>
<dbReference type="Gene3D" id="2.60.120.10">
    <property type="entry name" value="Jelly Rolls"/>
    <property type="match status" value="1"/>
</dbReference>
<reference evidence="9 10" key="1">
    <citation type="journal article" date="2020" name="ISME J.">
        <title>Uncovering the hidden diversity of litter-decomposition mechanisms in mushroom-forming fungi.</title>
        <authorList>
            <person name="Floudas D."/>
            <person name="Bentzer J."/>
            <person name="Ahren D."/>
            <person name="Johansson T."/>
            <person name="Persson P."/>
            <person name="Tunlid A."/>
        </authorList>
    </citation>
    <scope>NUCLEOTIDE SEQUENCE [LARGE SCALE GENOMIC DNA]</scope>
    <source>
        <strain evidence="9 10">CBS 661.87</strain>
    </source>
</reference>
<feature type="domain" description="Mif2/CENP-C cupin" evidence="8">
    <location>
        <begin position="174"/>
        <end position="258"/>
    </location>
</feature>
<comment type="function">
    <text evidence="5">Component of the kinetochore, a multiprotein complex that assembles on centromeric DNA and attaches chromosomes to spindle microtubules, mediating chromosome segregation and sister chromatid segregation during meiosis and mitosis. Component of the inner kinetochore constitutive centromere-associated network (CCAN), which serves as a structural platform for outer kinetochore assembly.</text>
</comment>
<protein>
    <recommendedName>
        <fullName evidence="6">CENP-C homolog</fullName>
    </recommendedName>
</protein>
<proteinExistence type="inferred from homology"/>
<dbReference type="GO" id="GO:0000776">
    <property type="term" value="C:kinetochore"/>
    <property type="evidence" value="ECO:0007669"/>
    <property type="project" value="InterPro"/>
</dbReference>
<dbReference type="PANTHER" id="PTHR16684:SF11">
    <property type="entry name" value="CENTROMERE PROTEIN C"/>
    <property type="match status" value="1"/>
</dbReference>
<dbReference type="SUPFAM" id="SSF51182">
    <property type="entry name" value="RmlC-like cupins"/>
    <property type="match status" value="1"/>
</dbReference>
<feature type="compositionally biased region" description="Basic and acidic residues" evidence="7">
    <location>
        <begin position="62"/>
        <end position="79"/>
    </location>
</feature>
<dbReference type="OrthoDB" id="1939643at2759"/>
<feature type="compositionally biased region" description="Low complexity" evidence="7">
    <location>
        <begin position="30"/>
        <end position="45"/>
    </location>
</feature>
<dbReference type="Proteomes" id="UP000565441">
    <property type="component" value="Unassembled WGS sequence"/>
</dbReference>
<gene>
    <name evidence="9" type="ORF">D9615_009954</name>
</gene>
<evidence type="ECO:0000256" key="1">
    <source>
        <dbReference type="ARBA" id="ARBA00004123"/>
    </source>
</evidence>
<sequence length="353" mass="39246">MAETTTAGPSCAIPIITVSSESMDTQQDISSSRSTSSTSLTHTETPLPIKKSPPPAVQHPVEAADKANDHEVPVAEEPQRPVALPTPNPVKGDGTAPPRTQAGPPNSIKRTKQGKGGGRSSPPPPVDDQTPWHGTVLDYGLKKQELSKVVVFPSKMVYAPPNVPYRLNNNKPWTFQKSIRDSDFIGSGFVFIEVGGEKERKNVKDNGYVFIVLEGAVEVTIHRTSYAVSTGGVFLIPRGNDYSIRNITDKDAKLFFAQARKMRPDEEDESVPLNRPTSKTLMLADWLLQRITLRLIKLRAQAFAWYWNHLAKYQHYVSGRRLYLICFLFGLLVRRLPFIGSPPILNVQLIRLR</sequence>
<comment type="caution">
    <text evidence="9">The sequence shown here is derived from an EMBL/GenBank/DDBJ whole genome shotgun (WGS) entry which is preliminary data.</text>
</comment>
<dbReference type="InterPro" id="IPR028386">
    <property type="entry name" value="CENP-C/Mif2/cnp3"/>
</dbReference>
<dbReference type="GO" id="GO:0019237">
    <property type="term" value="F:centromeric DNA binding"/>
    <property type="evidence" value="ECO:0007669"/>
    <property type="project" value="InterPro"/>
</dbReference>
<dbReference type="GO" id="GO:0051455">
    <property type="term" value="P:spindle attachment to meiosis I kinetochore"/>
    <property type="evidence" value="ECO:0007669"/>
    <property type="project" value="TreeGrafter"/>
</dbReference>